<dbReference type="GO" id="GO:0003700">
    <property type="term" value="F:DNA-binding transcription factor activity"/>
    <property type="evidence" value="ECO:0007669"/>
    <property type="project" value="TreeGrafter"/>
</dbReference>
<dbReference type="PROSITE" id="PS50932">
    <property type="entry name" value="HTH_LACI_2"/>
    <property type="match status" value="1"/>
</dbReference>
<dbReference type="EMBL" id="PPCV01000003">
    <property type="protein sequence ID" value="RXW32614.1"/>
    <property type="molecule type" value="Genomic_DNA"/>
</dbReference>
<evidence type="ECO:0000313" key="6">
    <source>
        <dbReference type="Proteomes" id="UP000290624"/>
    </source>
</evidence>
<evidence type="ECO:0000256" key="2">
    <source>
        <dbReference type="ARBA" id="ARBA00023125"/>
    </source>
</evidence>
<dbReference type="OrthoDB" id="37081at2"/>
<sequence>MDHRGPVGVKDVAAAAGVSVGTVSNVLNRPDRVTDATRERVHQAIDSLGFVRNEAARQLRAGLSNCVGLIVLNATNPFFNDVATGAEECAAEHGVAVLVGNSAEQPDREDAYLTLFEQQRVRGVLLSPIGDAGPHLERLAQHGIAGVVVDRDIATGAHSSVSVDDVAGGTLAARHLIALGHRRIAYVAGPACLRQVTDRLDGVRREAAHHGGIDVELVEAANLDIAAGVHCGQAILDRPRAQWPTALFAGNDLIALGLLKALLARGVRVPDDMALVGYDDIAFAEGAAIPLTSVAQPRHEIGRRAMELLLAAGEEERPQPQRVVLQPHLVVRRSSDPHAPLL</sequence>
<dbReference type="SMART" id="SM00354">
    <property type="entry name" value="HTH_LACI"/>
    <property type="match status" value="1"/>
</dbReference>
<dbReference type="SUPFAM" id="SSF53822">
    <property type="entry name" value="Periplasmic binding protein-like I"/>
    <property type="match status" value="1"/>
</dbReference>
<dbReference type="PANTHER" id="PTHR30146:SF109">
    <property type="entry name" value="HTH-TYPE TRANSCRIPTIONAL REGULATOR GALS"/>
    <property type="match status" value="1"/>
</dbReference>
<organism evidence="5 6">
    <name type="scientific">Propioniciclava flava</name>
    <dbReference type="NCBI Taxonomy" id="2072026"/>
    <lineage>
        <taxon>Bacteria</taxon>
        <taxon>Bacillati</taxon>
        <taxon>Actinomycetota</taxon>
        <taxon>Actinomycetes</taxon>
        <taxon>Propionibacteriales</taxon>
        <taxon>Propionibacteriaceae</taxon>
        <taxon>Propioniciclava</taxon>
    </lineage>
</organism>
<dbReference type="Gene3D" id="3.40.50.2300">
    <property type="match status" value="2"/>
</dbReference>
<dbReference type="InterPro" id="IPR046335">
    <property type="entry name" value="LacI/GalR-like_sensor"/>
</dbReference>
<proteinExistence type="predicted"/>
<dbReference type="PANTHER" id="PTHR30146">
    <property type="entry name" value="LACI-RELATED TRANSCRIPTIONAL REPRESSOR"/>
    <property type="match status" value="1"/>
</dbReference>
<dbReference type="InterPro" id="IPR028082">
    <property type="entry name" value="Peripla_BP_I"/>
</dbReference>
<feature type="domain" description="HTH lacI-type" evidence="4">
    <location>
        <begin position="7"/>
        <end position="61"/>
    </location>
</feature>
<reference evidence="5 6" key="1">
    <citation type="submission" date="2018-01" db="EMBL/GenBank/DDBJ databases">
        <title>Lactibacter flavus gen. nov., sp. nov., a novel bacterium of the family Propionibacteriaceae isolated from raw milk and dairy products.</title>
        <authorList>
            <person name="Wenning M."/>
            <person name="Breitenwieser F."/>
            <person name="Huptas C."/>
            <person name="von Neubeck M."/>
            <person name="Busse H.-J."/>
            <person name="Scherer S."/>
        </authorList>
    </citation>
    <scope>NUCLEOTIDE SEQUENCE [LARGE SCALE GENOMIC DNA]</scope>
    <source>
        <strain evidence="5 6">VG341</strain>
    </source>
</reference>
<keyword evidence="1" id="KW-0805">Transcription regulation</keyword>
<dbReference type="PROSITE" id="PS00356">
    <property type="entry name" value="HTH_LACI_1"/>
    <property type="match status" value="1"/>
</dbReference>
<keyword evidence="6" id="KW-1185">Reference proteome</keyword>
<dbReference type="InterPro" id="IPR010982">
    <property type="entry name" value="Lambda_DNA-bd_dom_sf"/>
</dbReference>
<dbReference type="Gene3D" id="1.10.260.40">
    <property type="entry name" value="lambda repressor-like DNA-binding domains"/>
    <property type="match status" value="1"/>
</dbReference>
<name>A0A4Q2EJH4_9ACTN</name>
<dbReference type="SUPFAM" id="SSF47413">
    <property type="entry name" value="lambda repressor-like DNA-binding domains"/>
    <property type="match status" value="1"/>
</dbReference>
<evidence type="ECO:0000259" key="4">
    <source>
        <dbReference type="PROSITE" id="PS50932"/>
    </source>
</evidence>
<keyword evidence="2" id="KW-0238">DNA-binding</keyword>
<accession>A0A4Q2EJH4</accession>
<dbReference type="Proteomes" id="UP000290624">
    <property type="component" value="Unassembled WGS sequence"/>
</dbReference>
<dbReference type="GO" id="GO:0000976">
    <property type="term" value="F:transcription cis-regulatory region binding"/>
    <property type="evidence" value="ECO:0007669"/>
    <property type="project" value="TreeGrafter"/>
</dbReference>
<evidence type="ECO:0000256" key="3">
    <source>
        <dbReference type="ARBA" id="ARBA00023163"/>
    </source>
</evidence>
<evidence type="ECO:0000313" key="5">
    <source>
        <dbReference type="EMBL" id="RXW32614.1"/>
    </source>
</evidence>
<protein>
    <submittedName>
        <fullName evidence="5">LacI family transcriptional regulator</fullName>
    </submittedName>
</protein>
<comment type="caution">
    <text evidence="5">The sequence shown here is derived from an EMBL/GenBank/DDBJ whole genome shotgun (WGS) entry which is preliminary data.</text>
</comment>
<dbReference type="Pfam" id="PF13377">
    <property type="entry name" value="Peripla_BP_3"/>
    <property type="match status" value="1"/>
</dbReference>
<keyword evidence="3" id="KW-0804">Transcription</keyword>
<dbReference type="CDD" id="cd01392">
    <property type="entry name" value="HTH_LacI"/>
    <property type="match status" value="1"/>
</dbReference>
<dbReference type="RefSeq" id="WP_129458225.1">
    <property type="nucleotide sequence ID" value="NZ_PPCV01000003.1"/>
</dbReference>
<evidence type="ECO:0000256" key="1">
    <source>
        <dbReference type="ARBA" id="ARBA00023015"/>
    </source>
</evidence>
<dbReference type="InterPro" id="IPR000843">
    <property type="entry name" value="HTH_LacI"/>
</dbReference>
<dbReference type="AlphaFoldDB" id="A0A4Q2EJH4"/>
<gene>
    <name evidence="5" type="ORF">C1706_05510</name>
</gene>
<dbReference type="Pfam" id="PF00356">
    <property type="entry name" value="LacI"/>
    <property type="match status" value="1"/>
</dbReference>